<dbReference type="PANTHER" id="PTHR13759">
    <property type="entry name" value="TWINFILIN"/>
    <property type="match status" value="1"/>
</dbReference>
<dbReference type="FunFam" id="3.40.20.10:FF:000007">
    <property type="entry name" value="Twinfilin-1 isoform 1"/>
    <property type="match status" value="1"/>
</dbReference>
<dbReference type="Proteomes" id="UP000276133">
    <property type="component" value="Unassembled WGS sequence"/>
</dbReference>
<evidence type="ECO:0000256" key="2">
    <source>
        <dbReference type="ARBA" id="ARBA00004544"/>
    </source>
</evidence>
<name>A0A3M7QEP6_BRAPC</name>
<feature type="compositionally biased region" description="Basic and acidic residues" evidence="11">
    <location>
        <begin position="324"/>
        <end position="333"/>
    </location>
</feature>
<gene>
    <name evidence="13" type="ORF">BpHYR1_037916</name>
</gene>
<dbReference type="PANTHER" id="PTHR13759:SF1">
    <property type="entry name" value="TWINFILIN"/>
    <property type="match status" value="1"/>
</dbReference>
<protein>
    <recommendedName>
        <fullName evidence="10">Twinfilin</fullName>
    </recommendedName>
</protein>
<keyword evidence="7" id="KW-0206">Cytoskeleton</keyword>
<dbReference type="CDD" id="cd11284">
    <property type="entry name" value="ADF_Twf-C_like"/>
    <property type="match status" value="1"/>
</dbReference>
<dbReference type="GO" id="GO:0051015">
    <property type="term" value="F:actin filament binding"/>
    <property type="evidence" value="ECO:0007669"/>
    <property type="project" value="TreeGrafter"/>
</dbReference>
<dbReference type="SUPFAM" id="SSF55753">
    <property type="entry name" value="Actin depolymerizing proteins"/>
    <property type="match status" value="2"/>
</dbReference>
<evidence type="ECO:0000256" key="11">
    <source>
        <dbReference type="SAM" id="MobiDB-lite"/>
    </source>
</evidence>
<dbReference type="STRING" id="10195.A0A3M7QEP6"/>
<evidence type="ECO:0000256" key="3">
    <source>
        <dbReference type="ARBA" id="ARBA00009557"/>
    </source>
</evidence>
<evidence type="ECO:0000256" key="4">
    <source>
        <dbReference type="ARBA" id="ARBA00022490"/>
    </source>
</evidence>
<feature type="domain" description="ADF-H" evidence="12">
    <location>
        <begin position="179"/>
        <end position="319"/>
    </location>
</feature>
<evidence type="ECO:0000256" key="8">
    <source>
        <dbReference type="ARBA" id="ARBA00038532"/>
    </source>
</evidence>
<evidence type="ECO:0000256" key="10">
    <source>
        <dbReference type="ARBA" id="ARBA00069496"/>
    </source>
</evidence>
<dbReference type="GO" id="GO:0005938">
    <property type="term" value="C:cell cortex"/>
    <property type="evidence" value="ECO:0007669"/>
    <property type="project" value="UniProtKB-SubCell"/>
</dbReference>
<feature type="region of interest" description="Disordered" evidence="11">
    <location>
        <begin position="324"/>
        <end position="350"/>
    </location>
</feature>
<dbReference type="InterPro" id="IPR028458">
    <property type="entry name" value="Twinfilin"/>
</dbReference>
<dbReference type="GO" id="GO:0010976">
    <property type="term" value="P:positive regulation of neuron projection development"/>
    <property type="evidence" value="ECO:0007669"/>
    <property type="project" value="TreeGrafter"/>
</dbReference>
<comment type="caution">
    <text evidence="13">The sequence shown here is derived from an EMBL/GenBank/DDBJ whole genome shotgun (WGS) entry which is preliminary data.</text>
</comment>
<dbReference type="EMBL" id="REGN01006468">
    <property type="protein sequence ID" value="RNA09405.1"/>
    <property type="molecule type" value="Genomic_DNA"/>
</dbReference>
<evidence type="ECO:0000256" key="5">
    <source>
        <dbReference type="ARBA" id="ARBA00022737"/>
    </source>
</evidence>
<proteinExistence type="inferred from homology"/>
<evidence type="ECO:0000256" key="9">
    <source>
        <dbReference type="ARBA" id="ARBA00056419"/>
    </source>
</evidence>
<keyword evidence="14" id="KW-1185">Reference proteome</keyword>
<dbReference type="InterPro" id="IPR002108">
    <property type="entry name" value="ADF-H"/>
</dbReference>
<keyword evidence="4" id="KW-0963">Cytoplasm</keyword>
<evidence type="ECO:0000313" key="13">
    <source>
        <dbReference type="EMBL" id="RNA09405.1"/>
    </source>
</evidence>
<dbReference type="GO" id="GO:0030042">
    <property type="term" value="P:actin filament depolymerization"/>
    <property type="evidence" value="ECO:0007669"/>
    <property type="project" value="TreeGrafter"/>
</dbReference>
<evidence type="ECO:0000256" key="1">
    <source>
        <dbReference type="ARBA" id="ARBA00004245"/>
    </source>
</evidence>
<keyword evidence="5" id="KW-0677">Repeat</keyword>
<keyword evidence="6" id="KW-0009">Actin-binding</keyword>
<comment type="function">
    <text evidence="9">Actin-binding protein involved in motile and morphological processes. Inhibits actin polymerization, likely by sequestering G-actin.</text>
</comment>
<dbReference type="FunFam" id="3.40.20.10:FF:000042">
    <property type="entry name" value="Actin depolymerizing protein"/>
    <property type="match status" value="1"/>
</dbReference>
<reference evidence="13 14" key="1">
    <citation type="journal article" date="2018" name="Sci. Rep.">
        <title>Genomic signatures of local adaptation to the degree of environmental predictability in rotifers.</title>
        <authorList>
            <person name="Franch-Gras L."/>
            <person name="Hahn C."/>
            <person name="Garcia-Roger E.M."/>
            <person name="Carmona M.J."/>
            <person name="Serra M."/>
            <person name="Gomez A."/>
        </authorList>
    </citation>
    <scope>NUCLEOTIDE SEQUENCE [LARGE SCALE GENOMIC DNA]</scope>
    <source>
        <strain evidence="13">HYR1</strain>
    </source>
</reference>
<dbReference type="PROSITE" id="PS51263">
    <property type="entry name" value="ADF_H"/>
    <property type="match status" value="2"/>
</dbReference>
<comment type="subcellular location">
    <subcellularLocation>
        <location evidence="2">Cytoplasm</location>
        <location evidence="2">Cell cortex</location>
    </subcellularLocation>
    <subcellularLocation>
        <location evidence="1">Cytoplasm</location>
        <location evidence="1">Cytoskeleton</location>
    </subcellularLocation>
</comment>
<comment type="subunit">
    <text evidence="8">Interacts with G-actin; ADP-actin form.</text>
</comment>
<dbReference type="CDD" id="cd11285">
    <property type="entry name" value="ADF_Twf-N_like"/>
    <property type="match status" value="1"/>
</dbReference>
<dbReference type="AlphaFoldDB" id="A0A3M7QEP6"/>
<dbReference type="Pfam" id="PF00241">
    <property type="entry name" value="Cofilin_ADF"/>
    <property type="match status" value="2"/>
</dbReference>
<dbReference type="InterPro" id="IPR029006">
    <property type="entry name" value="ADF-H/Gelsolin-like_dom_sf"/>
</dbReference>
<dbReference type="SMART" id="SM00102">
    <property type="entry name" value="ADF"/>
    <property type="match status" value="2"/>
</dbReference>
<comment type="similarity">
    <text evidence="3">Belongs to the actin-binding proteins ADF family. Twinfilin subfamily.</text>
</comment>
<dbReference type="GO" id="GO:0010591">
    <property type="term" value="P:regulation of lamellipodium assembly"/>
    <property type="evidence" value="ECO:0007669"/>
    <property type="project" value="TreeGrafter"/>
</dbReference>
<evidence type="ECO:0000256" key="6">
    <source>
        <dbReference type="ARBA" id="ARBA00023203"/>
    </source>
</evidence>
<dbReference type="GO" id="GO:0003785">
    <property type="term" value="F:actin monomer binding"/>
    <property type="evidence" value="ECO:0007669"/>
    <property type="project" value="TreeGrafter"/>
</dbReference>
<accession>A0A3M7QEP6</accession>
<evidence type="ECO:0000256" key="7">
    <source>
        <dbReference type="ARBA" id="ARBA00023212"/>
    </source>
</evidence>
<organism evidence="13 14">
    <name type="scientific">Brachionus plicatilis</name>
    <name type="common">Marine rotifer</name>
    <name type="synonym">Brachionus muelleri</name>
    <dbReference type="NCBI Taxonomy" id="10195"/>
    <lineage>
        <taxon>Eukaryota</taxon>
        <taxon>Metazoa</taxon>
        <taxon>Spiralia</taxon>
        <taxon>Gnathifera</taxon>
        <taxon>Rotifera</taxon>
        <taxon>Eurotatoria</taxon>
        <taxon>Monogononta</taxon>
        <taxon>Pseudotrocha</taxon>
        <taxon>Ploima</taxon>
        <taxon>Brachionidae</taxon>
        <taxon>Brachionus</taxon>
    </lineage>
</organism>
<dbReference type="GO" id="GO:0030016">
    <property type="term" value="C:myofibril"/>
    <property type="evidence" value="ECO:0007669"/>
    <property type="project" value="TreeGrafter"/>
</dbReference>
<evidence type="ECO:0000259" key="12">
    <source>
        <dbReference type="PROSITE" id="PS51263"/>
    </source>
</evidence>
<dbReference type="Gene3D" id="3.40.20.10">
    <property type="entry name" value="Severin"/>
    <property type="match status" value="2"/>
</dbReference>
<sequence>MSHQSGIKSNEKLRNFFAHAKQDKTRMFKVVINDKEELELSNHHEVQNSNWQTDFNKFVLESIEPKSPCYIFYRLDEKTNSGYTWLLILWSPDFATVKQKMLYASTKSTLKMEFGSGQVADEMFATIMDEISLEGYLKHVKSQEAPAPLTNREEEIEFLKQNEDHTRINVDTKHKTLQGVMFPIDNSAVQALEAFKKENSNYVQLIVNIEEEQIQSKRLYTLNDVSKVEDIKKCIPEDKGRFHLFRFSHTHDGQRFKSVIFIYSMPGFSVSIKERMIYSSTKSEMIQYIKSHYDIEINKAIEISEPSELNESFFIEELHPKKVADSKKFDKPKGPNSRGAKRLTRPDLSN</sequence>
<dbReference type="GO" id="GO:0051016">
    <property type="term" value="P:barbed-end actin filament capping"/>
    <property type="evidence" value="ECO:0007669"/>
    <property type="project" value="TreeGrafter"/>
</dbReference>
<feature type="domain" description="ADF-H" evidence="12">
    <location>
        <begin position="1"/>
        <end position="141"/>
    </location>
</feature>
<dbReference type="OrthoDB" id="10006997at2759"/>
<dbReference type="GO" id="GO:0005884">
    <property type="term" value="C:actin filament"/>
    <property type="evidence" value="ECO:0007669"/>
    <property type="project" value="TreeGrafter"/>
</dbReference>
<evidence type="ECO:0000313" key="14">
    <source>
        <dbReference type="Proteomes" id="UP000276133"/>
    </source>
</evidence>